<dbReference type="Proteomes" id="UP000217895">
    <property type="component" value="Chromosome"/>
</dbReference>
<keyword evidence="1" id="KW-0472">Membrane</keyword>
<gene>
    <name evidence="2" type="ORF">NIES2135_52660</name>
</gene>
<organism evidence="2 3">
    <name type="scientific">Leptolyngbya boryana NIES-2135</name>
    <dbReference type="NCBI Taxonomy" id="1973484"/>
    <lineage>
        <taxon>Bacteria</taxon>
        <taxon>Bacillati</taxon>
        <taxon>Cyanobacteriota</taxon>
        <taxon>Cyanophyceae</taxon>
        <taxon>Leptolyngbyales</taxon>
        <taxon>Leptolyngbyaceae</taxon>
        <taxon>Leptolyngbya group</taxon>
        <taxon>Leptolyngbya</taxon>
    </lineage>
</organism>
<sequence length="204" mass="21838">MREVPSRIPQYKVSIWETVAIVLGAIATLGVGLTGLALKFLSNAATPQRAEAIASNIMSYSLPGASQGLLGVNLAGAKVALIASEGDEPDIQLLVARVPIEQESGRKQVDRILDSIALGADEEELKIKSVRVENKNLCGTSTSVVIREGQLKYPDSPEQATVIYRASVNLEDSRYVVNLLTNGQDLKTAAEKASTVFDSLQCKQ</sequence>
<evidence type="ECO:0000313" key="3">
    <source>
        <dbReference type="Proteomes" id="UP000217895"/>
    </source>
</evidence>
<proteinExistence type="predicted"/>
<accession>A0A1Z4JP06</accession>
<name>A0A1Z4JP06_LEPBY</name>
<evidence type="ECO:0000313" key="2">
    <source>
        <dbReference type="EMBL" id="BAY58393.1"/>
    </source>
</evidence>
<keyword evidence="1" id="KW-1133">Transmembrane helix</keyword>
<feature type="transmembrane region" description="Helical" evidence="1">
    <location>
        <begin position="20"/>
        <end position="41"/>
    </location>
</feature>
<dbReference type="AlphaFoldDB" id="A0A1Z4JP06"/>
<reference evidence="2 3" key="1">
    <citation type="submission" date="2017-06" db="EMBL/GenBank/DDBJ databases">
        <title>Genome sequencing of cyanobaciteial culture collection at National Institute for Environmental Studies (NIES).</title>
        <authorList>
            <person name="Hirose Y."/>
            <person name="Shimura Y."/>
            <person name="Fujisawa T."/>
            <person name="Nakamura Y."/>
            <person name="Kawachi M."/>
        </authorList>
    </citation>
    <scope>NUCLEOTIDE SEQUENCE [LARGE SCALE GENOMIC DNA]</scope>
    <source>
        <strain evidence="2 3">NIES-2135</strain>
    </source>
</reference>
<keyword evidence="3" id="KW-1185">Reference proteome</keyword>
<keyword evidence="1" id="KW-0812">Transmembrane</keyword>
<protein>
    <submittedName>
        <fullName evidence="2">Uncharacterized protein</fullName>
    </submittedName>
</protein>
<dbReference type="EMBL" id="AP018203">
    <property type="protein sequence ID" value="BAY58393.1"/>
    <property type="molecule type" value="Genomic_DNA"/>
</dbReference>
<evidence type="ECO:0000256" key="1">
    <source>
        <dbReference type="SAM" id="Phobius"/>
    </source>
</evidence>